<evidence type="ECO:0000256" key="1">
    <source>
        <dbReference type="ARBA" id="ARBA00005695"/>
    </source>
</evidence>
<dbReference type="GO" id="GO:0015833">
    <property type="term" value="P:peptide transport"/>
    <property type="evidence" value="ECO:0007669"/>
    <property type="project" value="TreeGrafter"/>
</dbReference>
<keyword evidence="6" id="KW-1185">Reference proteome</keyword>
<dbReference type="EMBL" id="RKLQ01000001">
    <property type="protein sequence ID" value="MBX0302214.1"/>
    <property type="molecule type" value="Genomic_DNA"/>
</dbReference>
<evidence type="ECO:0000313" key="6">
    <source>
        <dbReference type="Proteomes" id="UP000783863"/>
    </source>
</evidence>
<reference evidence="5" key="1">
    <citation type="submission" date="2021-06" db="EMBL/GenBank/DDBJ databases">
        <title>Halomicroarcula sp. F24A a new haloarchaeum isolated from saline soil.</title>
        <authorList>
            <person name="Duran-Viseras A."/>
            <person name="Sanchez-Porro C."/>
            <person name="Ventosa A."/>
        </authorList>
    </citation>
    <scope>NUCLEOTIDE SEQUENCE</scope>
    <source>
        <strain evidence="5">F24A</strain>
    </source>
</reference>
<comment type="caution">
    <text evidence="5">The sequence shown here is derived from an EMBL/GenBank/DDBJ whole genome shotgun (WGS) entry which is preliminary data.</text>
</comment>
<keyword evidence="3" id="KW-0732">Signal</keyword>
<feature type="domain" description="Solute-binding protein family 5" evidence="4">
    <location>
        <begin position="259"/>
        <end position="587"/>
    </location>
</feature>
<protein>
    <submittedName>
        <fullName evidence="5">ABC transporter substrate-binding protein</fullName>
    </submittedName>
</protein>
<proteinExistence type="inferred from homology"/>
<keyword evidence="2" id="KW-0813">Transport</keyword>
<dbReference type="PROSITE" id="PS51257">
    <property type="entry name" value="PROKAR_LIPOPROTEIN"/>
    <property type="match status" value="1"/>
</dbReference>
<dbReference type="InterPro" id="IPR039424">
    <property type="entry name" value="SBP_5"/>
</dbReference>
<evidence type="ECO:0000313" key="5">
    <source>
        <dbReference type="EMBL" id="MBX0302214.1"/>
    </source>
</evidence>
<evidence type="ECO:0000259" key="4">
    <source>
        <dbReference type="Pfam" id="PF00496"/>
    </source>
</evidence>
<dbReference type="Pfam" id="PF00496">
    <property type="entry name" value="SBP_bac_5"/>
    <property type="match status" value="1"/>
</dbReference>
<sequence length="593" mass="65173">MASRSGGDVGVTRRSALAGLTGGLAATSGCLGKIRALVGRNQPTTVSLSIKTLPVDQDPYAIATARQLSDWFEAAGIRSSIQPITAEELYRQTLINHEFDVFVGQFSGPFTDPDALYPLLHSTYSVESGMQNPFGYTNLLLDDLLERQRRETGRQRTETVTRIQRRLVQVCPFLVLGFPNVIRAARTDRFTGWNGVFDPSPVNLLGLNRNDESATRLRATTPDDRPTANLNPLMSSHRGPSDITDLLYDTLAYRYRGTLYPWAATNWEWTGEGPLELDVTLREGLTWHDGRRLTASDAAFTYRLLQDTSLGSLSESVPTFRFRGRSSLVESAEAVDATTVRLQFGDCSRQTARRVLTVPLLPEHVWEDRTDKATVSGVDVGVTTTDALVTSNIEPVGSGPLEFRSVTQGQTLVLERFDDHFLSTSEETGLPSALSGGPAFEEFELQFVGSDSSAVNLIRDDEADVTALGVGPDLTSTIGRADDVSLNIDRSGAFYFVGFNTRRPPLTNPRFRSTLARLVDRGTLSESVFDGYVDPAVSPLAGTAWLPSDLDWEPTNPVTEFLGTGGTVDPERAREAFRAVGYRYNEQQRLLRS</sequence>
<dbReference type="RefSeq" id="WP_220586459.1">
    <property type="nucleotide sequence ID" value="NZ_RKLQ01000001.1"/>
</dbReference>
<dbReference type="Gene3D" id="3.10.105.10">
    <property type="entry name" value="Dipeptide-binding Protein, Domain 3"/>
    <property type="match status" value="2"/>
</dbReference>
<dbReference type="GO" id="GO:1904680">
    <property type="term" value="F:peptide transmembrane transporter activity"/>
    <property type="evidence" value="ECO:0007669"/>
    <property type="project" value="TreeGrafter"/>
</dbReference>
<accession>A0A8J7YFS8</accession>
<dbReference type="AlphaFoldDB" id="A0A8J7YFS8"/>
<comment type="similarity">
    <text evidence="1">Belongs to the bacterial solute-binding protein 5 family.</text>
</comment>
<dbReference type="InterPro" id="IPR000914">
    <property type="entry name" value="SBP_5_dom"/>
</dbReference>
<evidence type="ECO:0000256" key="2">
    <source>
        <dbReference type="ARBA" id="ARBA00022448"/>
    </source>
</evidence>
<evidence type="ECO:0000256" key="3">
    <source>
        <dbReference type="ARBA" id="ARBA00022729"/>
    </source>
</evidence>
<dbReference type="SUPFAM" id="SSF53850">
    <property type="entry name" value="Periplasmic binding protein-like II"/>
    <property type="match status" value="2"/>
</dbReference>
<dbReference type="PANTHER" id="PTHR30290">
    <property type="entry name" value="PERIPLASMIC BINDING COMPONENT OF ABC TRANSPORTER"/>
    <property type="match status" value="1"/>
</dbReference>
<name>A0A8J7YFS8_9EURY</name>
<dbReference type="Proteomes" id="UP000783863">
    <property type="component" value="Unassembled WGS sequence"/>
</dbReference>
<gene>
    <name evidence="5" type="ORF">EGD98_00865</name>
</gene>
<organism evidence="5 6">
    <name type="scientific">Haloarcula salinisoli</name>
    <dbReference type="NCBI Taxonomy" id="2487746"/>
    <lineage>
        <taxon>Archaea</taxon>
        <taxon>Methanobacteriati</taxon>
        <taxon>Methanobacteriota</taxon>
        <taxon>Stenosarchaea group</taxon>
        <taxon>Halobacteria</taxon>
        <taxon>Halobacteriales</taxon>
        <taxon>Haloarculaceae</taxon>
        <taxon>Haloarcula</taxon>
    </lineage>
</organism>
<dbReference type="Gene3D" id="3.40.190.10">
    <property type="entry name" value="Periplasmic binding protein-like II"/>
    <property type="match status" value="1"/>
</dbReference>
<dbReference type="PANTHER" id="PTHR30290:SF9">
    <property type="entry name" value="OLIGOPEPTIDE-BINDING PROTEIN APPA"/>
    <property type="match status" value="1"/>
</dbReference>